<evidence type="ECO:0000259" key="1">
    <source>
        <dbReference type="PROSITE" id="PS50011"/>
    </source>
</evidence>
<reference evidence="2 3" key="1">
    <citation type="submission" date="2016-11" db="EMBL/GenBank/DDBJ databases">
        <title>The macronuclear genome of Stentor coeruleus: a giant cell with tiny introns.</title>
        <authorList>
            <person name="Slabodnick M."/>
            <person name="Ruby J.G."/>
            <person name="Reiff S.B."/>
            <person name="Swart E.C."/>
            <person name="Gosai S."/>
            <person name="Prabakaran S."/>
            <person name="Witkowska E."/>
            <person name="Larue G.E."/>
            <person name="Fisher S."/>
            <person name="Freeman R.M."/>
            <person name="Gunawardena J."/>
            <person name="Chu W."/>
            <person name="Stover N.A."/>
            <person name="Gregory B.D."/>
            <person name="Nowacki M."/>
            <person name="Derisi J."/>
            <person name="Roy S.W."/>
            <person name="Marshall W.F."/>
            <person name="Sood P."/>
        </authorList>
    </citation>
    <scope>NUCLEOTIDE SEQUENCE [LARGE SCALE GENOMIC DNA]</scope>
    <source>
        <strain evidence="2">WM001</strain>
    </source>
</reference>
<dbReference type="Proteomes" id="UP000187209">
    <property type="component" value="Unassembled WGS sequence"/>
</dbReference>
<keyword evidence="3" id="KW-1185">Reference proteome</keyword>
<dbReference type="PROSITE" id="PS50011">
    <property type="entry name" value="PROTEIN_KINASE_DOM"/>
    <property type="match status" value="2"/>
</dbReference>
<protein>
    <recommendedName>
        <fullName evidence="1">Protein kinase domain-containing protein</fullName>
    </recommendedName>
</protein>
<gene>
    <name evidence="2" type="ORF">SteCoe_7805</name>
</gene>
<comment type="caution">
    <text evidence="2">The sequence shown here is derived from an EMBL/GenBank/DDBJ whole genome shotgun (WGS) entry which is preliminary data.</text>
</comment>
<dbReference type="GO" id="GO:0005524">
    <property type="term" value="F:ATP binding"/>
    <property type="evidence" value="ECO:0007669"/>
    <property type="project" value="InterPro"/>
</dbReference>
<dbReference type="GO" id="GO:0004672">
    <property type="term" value="F:protein kinase activity"/>
    <property type="evidence" value="ECO:0007669"/>
    <property type="project" value="InterPro"/>
</dbReference>
<dbReference type="SMART" id="SM00220">
    <property type="entry name" value="S_TKc"/>
    <property type="match status" value="1"/>
</dbReference>
<organism evidence="2 3">
    <name type="scientific">Stentor coeruleus</name>
    <dbReference type="NCBI Taxonomy" id="5963"/>
    <lineage>
        <taxon>Eukaryota</taxon>
        <taxon>Sar</taxon>
        <taxon>Alveolata</taxon>
        <taxon>Ciliophora</taxon>
        <taxon>Postciliodesmatophora</taxon>
        <taxon>Heterotrichea</taxon>
        <taxon>Heterotrichida</taxon>
        <taxon>Stentoridae</taxon>
        <taxon>Stentor</taxon>
    </lineage>
</organism>
<dbReference type="Gene3D" id="1.10.510.10">
    <property type="entry name" value="Transferase(Phosphotransferase) domain 1"/>
    <property type="match status" value="2"/>
</dbReference>
<dbReference type="PANTHER" id="PTHR24362:SF309">
    <property type="entry name" value="PROTEIN KINASE DOMAIN-CONTAINING PROTEIN"/>
    <property type="match status" value="1"/>
</dbReference>
<proteinExistence type="predicted"/>
<feature type="domain" description="Protein kinase" evidence="1">
    <location>
        <begin position="1"/>
        <end position="278"/>
    </location>
</feature>
<dbReference type="EMBL" id="MPUH01000114">
    <property type="protein sequence ID" value="OMJ89917.1"/>
    <property type="molecule type" value="Genomic_DNA"/>
</dbReference>
<dbReference type="PANTHER" id="PTHR24362">
    <property type="entry name" value="SERINE/THREONINE-PROTEIN KINASE NEK"/>
    <property type="match status" value="1"/>
</dbReference>
<sequence length="548" mass="64129">MNSFYPSNFIRIYSHPKFTVYVCQETRSNGAILKKLYNFENLEENLQIILKEIELNNKLKSNASPDNCFLSYFESQIFDQSVILSYEYYTQTLFTYISNNQTIPLKILIKGTENLLNSLQSLKSLNYYHGNITPNAIMITPNQSFKLKCFVPCELEKQLLNISFQGYVINGSRAYLAPELLDKLENGIEFGEFEKDKADVFSVGLCIFHAVTLKPIFGKNYKEKNKALLNDVETLIEDHGLKGLLKNMLCLCENRYSFTECLLYLNGSAFKNSEKIFLKSVGAHVDRLEYENPEKKLEVWTADVNSIRYIFRIYDSPNPELLESLNYEYEILVILEKKESTSNLYLNTYPYPYDKPNKIIMHEFIDYPLEDLKKNINDNSQYYKYIIEIFPKLINFFFELEDIGIYHRDICLKNIRYNKDKLKVTGYSSAIKFPEGVTCLSNQKIITSVNYMAPELKEKYKNKEKYELKKPNNHDVFSLGITLAELISRSENISEWNDYMNTNSVISYIRSLTFPEPEIITNICWMLSPEPEDRPTFKRLNQSLTKKK</sequence>
<dbReference type="AlphaFoldDB" id="A0A1R2CLN1"/>
<name>A0A1R2CLN1_9CILI</name>
<feature type="domain" description="Protein kinase" evidence="1">
    <location>
        <begin position="270"/>
        <end position="544"/>
    </location>
</feature>
<dbReference type="Pfam" id="PF00069">
    <property type="entry name" value="Pkinase"/>
    <property type="match status" value="2"/>
</dbReference>
<dbReference type="InterPro" id="IPR011009">
    <property type="entry name" value="Kinase-like_dom_sf"/>
</dbReference>
<dbReference type="OrthoDB" id="4062651at2759"/>
<evidence type="ECO:0000313" key="2">
    <source>
        <dbReference type="EMBL" id="OMJ89917.1"/>
    </source>
</evidence>
<dbReference type="InterPro" id="IPR000719">
    <property type="entry name" value="Prot_kinase_dom"/>
</dbReference>
<dbReference type="SUPFAM" id="SSF56112">
    <property type="entry name" value="Protein kinase-like (PK-like)"/>
    <property type="match status" value="2"/>
</dbReference>
<accession>A0A1R2CLN1</accession>
<evidence type="ECO:0000313" key="3">
    <source>
        <dbReference type="Proteomes" id="UP000187209"/>
    </source>
</evidence>